<evidence type="ECO:0000313" key="1">
    <source>
        <dbReference type="EMBL" id="KAJ9055220.1"/>
    </source>
</evidence>
<reference evidence="1" key="1">
    <citation type="submission" date="2022-04" db="EMBL/GenBank/DDBJ databases">
        <title>Genome of the entomopathogenic fungus Entomophthora muscae.</title>
        <authorList>
            <person name="Elya C."/>
            <person name="Lovett B.R."/>
            <person name="Lee E."/>
            <person name="Macias A.M."/>
            <person name="Hajek A.E."/>
            <person name="De Bivort B.L."/>
            <person name="Kasson M.T."/>
            <person name="De Fine Licht H.H."/>
            <person name="Stajich J.E."/>
        </authorList>
    </citation>
    <scope>NUCLEOTIDE SEQUENCE</scope>
    <source>
        <strain evidence="1">Berkeley</strain>
    </source>
</reference>
<dbReference type="Proteomes" id="UP001165960">
    <property type="component" value="Unassembled WGS sequence"/>
</dbReference>
<sequence>MHTKDSMERSNPRMSSEHREQEQLQRVGFSRRASLFSPYAPFNLNPVGLGFMPQSQSLRSHSWDANSAHFNQPYSAPYTAPYHAPTWNSYQPYSVPNVDDCNYMTYPFQESHPSSPNKPPQFQLQAAHPLGQSMSHSMSQMDRPHPCHFPGCGRMFKRLEHLKRHFRSIHTLDRPYPCRHPNCNKSFSRSDNLAQHMRIHRKSSVPTPPTELPPATQQTRFYPPQTTYPRPVLP</sequence>
<gene>
    <name evidence="1" type="ORF">DSO57_1006236</name>
</gene>
<accession>A0ACC2RYR7</accession>
<organism evidence="1 2">
    <name type="scientific">Entomophthora muscae</name>
    <dbReference type="NCBI Taxonomy" id="34485"/>
    <lineage>
        <taxon>Eukaryota</taxon>
        <taxon>Fungi</taxon>
        <taxon>Fungi incertae sedis</taxon>
        <taxon>Zoopagomycota</taxon>
        <taxon>Entomophthoromycotina</taxon>
        <taxon>Entomophthoromycetes</taxon>
        <taxon>Entomophthorales</taxon>
        <taxon>Entomophthoraceae</taxon>
        <taxon>Entomophthora</taxon>
    </lineage>
</organism>
<keyword evidence="2" id="KW-1185">Reference proteome</keyword>
<protein>
    <submittedName>
        <fullName evidence="1">Uncharacterized protein</fullName>
    </submittedName>
</protein>
<name>A0ACC2RYR7_9FUNG</name>
<dbReference type="EMBL" id="QTSX02006407">
    <property type="protein sequence ID" value="KAJ9055220.1"/>
    <property type="molecule type" value="Genomic_DNA"/>
</dbReference>
<proteinExistence type="predicted"/>
<comment type="caution">
    <text evidence="1">The sequence shown here is derived from an EMBL/GenBank/DDBJ whole genome shotgun (WGS) entry which is preliminary data.</text>
</comment>
<evidence type="ECO:0000313" key="2">
    <source>
        <dbReference type="Proteomes" id="UP001165960"/>
    </source>
</evidence>